<feature type="domain" description="Rhodanese" evidence="1">
    <location>
        <begin position="5"/>
        <end position="68"/>
    </location>
</feature>
<dbReference type="EMBL" id="VSSQ01025582">
    <property type="protein sequence ID" value="MPM73808.1"/>
    <property type="molecule type" value="Genomic_DNA"/>
</dbReference>
<comment type="caution">
    <text evidence="2">The sequence shown here is derived from an EMBL/GenBank/DDBJ whole genome shotgun (WGS) entry which is preliminary data.</text>
</comment>
<dbReference type="Pfam" id="PF00581">
    <property type="entry name" value="Rhodanese"/>
    <property type="match status" value="1"/>
</dbReference>
<dbReference type="InterPro" id="IPR036873">
    <property type="entry name" value="Rhodanese-like_dom_sf"/>
</dbReference>
<name>A0A645CA78_9ZZZZ</name>
<reference evidence="2" key="1">
    <citation type="submission" date="2019-08" db="EMBL/GenBank/DDBJ databases">
        <authorList>
            <person name="Kucharzyk K."/>
            <person name="Murdoch R.W."/>
            <person name="Higgins S."/>
            <person name="Loffler F."/>
        </authorList>
    </citation>
    <scope>NUCLEOTIDE SEQUENCE</scope>
</reference>
<dbReference type="CDD" id="cd00158">
    <property type="entry name" value="RHOD"/>
    <property type="match status" value="1"/>
</dbReference>
<dbReference type="InterPro" id="IPR001763">
    <property type="entry name" value="Rhodanese-like_dom"/>
</dbReference>
<dbReference type="PROSITE" id="PS50206">
    <property type="entry name" value="RHODANESE_3"/>
    <property type="match status" value="1"/>
</dbReference>
<dbReference type="SUPFAM" id="SSF52821">
    <property type="entry name" value="Rhodanese/Cell cycle control phosphatase"/>
    <property type="match status" value="1"/>
</dbReference>
<organism evidence="2">
    <name type="scientific">bioreactor metagenome</name>
    <dbReference type="NCBI Taxonomy" id="1076179"/>
    <lineage>
        <taxon>unclassified sequences</taxon>
        <taxon>metagenomes</taxon>
        <taxon>ecological metagenomes</taxon>
    </lineage>
</organism>
<sequence>MGAYPGAINVGLDDLQSWAQSFEDKERKIIVYCASGARSSYGMRILRQLGFTDVENGGGLHQMMARQR</sequence>
<accession>A0A645CA78</accession>
<evidence type="ECO:0000259" key="1">
    <source>
        <dbReference type="PROSITE" id="PS50206"/>
    </source>
</evidence>
<proteinExistence type="predicted"/>
<protein>
    <recommendedName>
        <fullName evidence="1">Rhodanese domain-containing protein</fullName>
    </recommendedName>
</protein>
<evidence type="ECO:0000313" key="2">
    <source>
        <dbReference type="EMBL" id="MPM73808.1"/>
    </source>
</evidence>
<dbReference type="Gene3D" id="3.40.250.10">
    <property type="entry name" value="Rhodanese-like domain"/>
    <property type="match status" value="1"/>
</dbReference>
<dbReference type="AlphaFoldDB" id="A0A645CA78"/>
<gene>
    <name evidence="2" type="ORF">SDC9_120793</name>
</gene>